<dbReference type="InterPro" id="IPR001680">
    <property type="entry name" value="WD40_rpt"/>
</dbReference>
<dbReference type="Proteomes" id="UP001347796">
    <property type="component" value="Unassembled WGS sequence"/>
</dbReference>
<sequence>MFKSITLIESLPDSILLHIFSFLDGPDIARGACVCSRWRNVAYDDSLYRALLQTVYKVKVKDGLAKGKDCWRSEYKRLFFNVPTELSETLTDHTDEVLHISFSHKGHLFSTTSKDCTIKVWEVGYPTKLKYDFNFAKKFKWNFTQFSCFNSNDTRLLVSSVKSGDIDRRGFVAILSVEKSFDLLKIVCMDPSQLFGAWLNIETFLGGSLDINLDGRALVSVHIEAFDVGTSEPISTQDFTQYSNDIITEPDDAKVLFTFCSETASLIKFLTVVKDMSSDRPINLSTKPNESVENVMHDSNLCTGNCNCQLDLVTQAYLKDGVTSSGENISASAASASSDKSDSRLIYVTGEFAVALHQVGVKLIPKDILSKPDLDDVESHMVMHVSNHEIGIRPDWKPDSSDQMIDLNGHVTGLCLSKDNRYLFVNCRPWVGQVNRDDPWNTPVLSRDIEIRVIDLWDLSDTGIRYVGHQGLSPSTMCCFVFLNTSDDYVGSGSENCRGYLWDRSYGCILSTYQHGPGVVNAVAFNPVNQEYFVTVSDDQTIKIWRSKSEMAKLKKLENNKQK</sequence>
<dbReference type="Pfam" id="PF00400">
    <property type="entry name" value="WD40"/>
    <property type="match status" value="2"/>
</dbReference>
<dbReference type="SMART" id="SM00256">
    <property type="entry name" value="FBOX"/>
    <property type="match status" value="1"/>
</dbReference>
<keyword evidence="1" id="KW-0853">WD repeat</keyword>
<dbReference type="InterPro" id="IPR015943">
    <property type="entry name" value="WD40/YVTN_repeat-like_dom_sf"/>
</dbReference>
<dbReference type="SMART" id="SM00320">
    <property type="entry name" value="WD40"/>
    <property type="match status" value="3"/>
</dbReference>
<dbReference type="GO" id="GO:0080008">
    <property type="term" value="C:Cul4-RING E3 ubiquitin ligase complex"/>
    <property type="evidence" value="ECO:0007669"/>
    <property type="project" value="InterPro"/>
</dbReference>
<evidence type="ECO:0000259" key="2">
    <source>
        <dbReference type="PROSITE" id="PS50181"/>
    </source>
</evidence>
<dbReference type="GO" id="GO:0019005">
    <property type="term" value="C:SCF ubiquitin ligase complex"/>
    <property type="evidence" value="ECO:0007669"/>
    <property type="project" value="InterPro"/>
</dbReference>
<dbReference type="InterPro" id="IPR001810">
    <property type="entry name" value="F-box_dom"/>
</dbReference>
<dbReference type="PROSITE" id="PS50294">
    <property type="entry name" value="WD_REPEATS_REGION"/>
    <property type="match status" value="1"/>
</dbReference>
<dbReference type="PANTHER" id="PTHR20995:SF17">
    <property type="entry name" value="F-BOX_WD REPEAT-CONTAINING PROTEIN 5"/>
    <property type="match status" value="1"/>
</dbReference>
<reference evidence="3 4" key="1">
    <citation type="submission" date="2024-01" db="EMBL/GenBank/DDBJ databases">
        <title>The genome of the rayed Mediterranean limpet Patella caerulea (Linnaeus, 1758).</title>
        <authorList>
            <person name="Anh-Thu Weber A."/>
            <person name="Halstead-Nussloch G."/>
        </authorList>
    </citation>
    <scope>NUCLEOTIDE SEQUENCE [LARGE SCALE GENOMIC DNA]</scope>
    <source>
        <strain evidence="3">AATW-2023a</strain>
        <tissue evidence="3">Whole specimen</tissue>
    </source>
</reference>
<organism evidence="3 4">
    <name type="scientific">Patella caerulea</name>
    <name type="common">Rayed Mediterranean limpet</name>
    <dbReference type="NCBI Taxonomy" id="87958"/>
    <lineage>
        <taxon>Eukaryota</taxon>
        <taxon>Metazoa</taxon>
        <taxon>Spiralia</taxon>
        <taxon>Lophotrochozoa</taxon>
        <taxon>Mollusca</taxon>
        <taxon>Gastropoda</taxon>
        <taxon>Patellogastropoda</taxon>
        <taxon>Patelloidea</taxon>
        <taxon>Patellidae</taxon>
        <taxon>Patella</taxon>
    </lineage>
</organism>
<name>A0AAN8QCH1_PATCE</name>
<comment type="caution">
    <text evidence="3">The sequence shown here is derived from an EMBL/GenBank/DDBJ whole genome shotgun (WGS) entry which is preliminary data.</text>
</comment>
<dbReference type="InterPro" id="IPR036322">
    <property type="entry name" value="WD40_repeat_dom_sf"/>
</dbReference>
<protein>
    <recommendedName>
        <fullName evidence="2">F-box domain-containing protein</fullName>
    </recommendedName>
</protein>
<dbReference type="Pfam" id="PF12937">
    <property type="entry name" value="F-box-like"/>
    <property type="match status" value="1"/>
</dbReference>
<dbReference type="PROSITE" id="PS50082">
    <property type="entry name" value="WD_REPEATS_2"/>
    <property type="match status" value="2"/>
</dbReference>
<dbReference type="PROSITE" id="PS50181">
    <property type="entry name" value="FBOX"/>
    <property type="match status" value="1"/>
</dbReference>
<feature type="domain" description="F-box" evidence="2">
    <location>
        <begin position="5"/>
        <end position="51"/>
    </location>
</feature>
<proteinExistence type="predicted"/>
<dbReference type="PANTHER" id="PTHR20995">
    <property type="entry name" value="F-BOX/WD REPEAT-CONTAINING PROTEIN 5"/>
    <property type="match status" value="1"/>
</dbReference>
<dbReference type="SUPFAM" id="SSF50978">
    <property type="entry name" value="WD40 repeat-like"/>
    <property type="match status" value="1"/>
</dbReference>
<feature type="repeat" description="WD" evidence="1">
    <location>
        <begin position="513"/>
        <end position="545"/>
    </location>
</feature>
<dbReference type="SUPFAM" id="SSF81383">
    <property type="entry name" value="F-box domain"/>
    <property type="match status" value="1"/>
</dbReference>
<evidence type="ECO:0000313" key="3">
    <source>
        <dbReference type="EMBL" id="KAK6188292.1"/>
    </source>
</evidence>
<keyword evidence="4" id="KW-1185">Reference proteome</keyword>
<accession>A0AAN8QCH1</accession>
<dbReference type="InterPro" id="IPR042508">
    <property type="entry name" value="FBXW5"/>
</dbReference>
<dbReference type="Gene3D" id="2.130.10.10">
    <property type="entry name" value="YVTN repeat-like/Quinoprotein amine dehydrogenase"/>
    <property type="match status" value="2"/>
</dbReference>
<evidence type="ECO:0000313" key="4">
    <source>
        <dbReference type="Proteomes" id="UP001347796"/>
    </source>
</evidence>
<evidence type="ECO:0000256" key="1">
    <source>
        <dbReference type="PROSITE-ProRule" id="PRU00221"/>
    </source>
</evidence>
<dbReference type="AlphaFoldDB" id="A0AAN8QCH1"/>
<dbReference type="InterPro" id="IPR036047">
    <property type="entry name" value="F-box-like_dom_sf"/>
</dbReference>
<dbReference type="Gene3D" id="1.20.1280.50">
    <property type="match status" value="1"/>
</dbReference>
<gene>
    <name evidence="3" type="ORF">SNE40_004497</name>
</gene>
<dbReference type="EMBL" id="JAZGQO010000003">
    <property type="protein sequence ID" value="KAK6188292.1"/>
    <property type="molecule type" value="Genomic_DNA"/>
</dbReference>
<dbReference type="GO" id="GO:0016567">
    <property type="term" value="P:protein ubiquitination"/>
    <property type="evidence" value="ECO:0007669"/>
    <property type="project" value="InterPro"/>
</dbReference>
<feature type="repeat" description="WD" evidence="1">
    <location>
        <begin position="90"/>
        <end position="123"/>
    </location>
</feature>